<dbReference type="Proteomes" id="UP000662939">
    <property type="component" value="Chromosome"/>
</dbReference>
<feature type="transmembrane region" description="Helical" evidence="2">
    <location>
        <begin position="6"/>
        <end position="24"/>
    </location>
</feature>
<evidence type="ECO:0000256" key="1">
    <source>
        <dbReference type="SAM" id="MobiDB-lite"/>
    </source>
</evidence>
<proteinExistence type="predicted"/>
<gene>
    <name evidence="3" type="ORF">JQS30_03520</name>
</gene>
<protein>
    <submittedName>
        <fullName evidence="3">Uncharacterized protein</fullName>
    </submittedName>
</protein>
<dbReference type="EMBL" id="CP070496">
    <property type="protein sequence ID" value="QSB06006.1"/>
    <property type="molecule type" value="Genomic_DNA"/>
</dbReference>
<organism evidence="3 4">
    <name type="scientific">Natronoglycomyces albus</name>
    <dbReference type="NCBI Taxonomy" id="2811108"/>
    <lineage>
        <taxon>Bacteria</taxon>
        <taxon>Bacillati</taxon>
        <taxon>Actinomycetota</taxon>
        <taxon>Actinomycetes</taxon>
        <taxon>Glycomycetales</taxon>
        <taxon>Glycomycetaceae</taxon>
        <taxon>Natronoglycomyces</taxon>
    </lineage>
</organism>
<evidence type="ECO:0000313" key="3">
    <source>
        <dbReference type="EMBL" id="QSB06006.1"/>
    </source>
</evidence>
<keyword evidence="4" id="KW-1185">Reference proteome</keyword>
<dbReference type="RefSeq" id="WP_213172017.1">
    <property type="nucleotide sequence ID" value="NZ_CP070496.1"/>
</dbReference>
<feature type="region of interest" description="Disordered" evidence="1">
    <location>
        <begin position="27"/>
        <end position="79"/>
    </location>
</feature>
<dbReference type="AlphaFoldDB" id="A0A895XU09"/>
<name>A0A895XU09_9ACTN</name>
<keyword evidence="2" id="KW-0472">Membrane</keyword>
<evidence type="ECO:0000256" key="2">
    <source>
        <dbReference type="SAM" id="Phobius"/>
    </source>
</evidence>
<reference evidence="3" key="1">
    <citation type="submission" date="2021-02" db="EMBL/GenBank/DDBJ databases">
        <title>Natronoglycomyces albus gen. nov., sp. nov, a haloalkaliphilic actinobacterium from a soda solonchak soil.</title>
        <authorList>
            <person name="Sorokin D.Y."/>
            <person name="Khijniak T.V."/>
            <person name="Zakharycheva A.P."/>
            <person name="Boueva O.V."/>
            <person name="Ariskina E.V."/>
            <person name="Hahnke R.L."/>
            <person name="Bunk B."/>
            <person name="Sproer C."/>
            <person name="Schumann P."/>
            <person name="Evtushenko L.I."/>
            <person name="Kublanov I.V."/>
        </authorList>
    </citation>
    <scope>NUCLEOTIDE SEQUENCE</scope>
    <source>
        <strain evidence="3">DSM 106290</strain>
    </source>
</reference>
<evidence type="ECO:0000313" key="4">
    <source>
        <dbReference type="Proteomes" id="UP000662939"/>
    </source>
</evidence>
<keyword evidence="2" id="KW-1133">Transmembrane helix</keyword>
<dbReference type="KEGG" id="nav:JQS30_03520"/>
<keyword evidence="2" id="KW-0812">Transmembrane</keyword>
<accession>A0A895XU09</accession>
<sequence>MISAVLIVGIVIAAAIAGMITLLVTRSRHHSQRPAHESPPVPPTYPGSEIDPGTGVTFGPGANPGHGITPPPSGRNRRD</sequence>